<dbReference type="Pfam" id="PF01872">
    <property type="entry name" value="RibD_C"/>
    <property type="match status" value="1"/>
</dbReference>
<feature type="domain" description="Bacterial bifunctional deaminase-reductase C-terminal" evidence="4">
    <location>
        <begin position="42"/>
        <end position="238"/>
    </location>
</feature>
<dbReference type="PANTHER" id="PTHR38011:SF7">
    <property type="entry name" value="2,5-DIAMINO-6-RIBOSYLAMINO-4(3H)-PYRIMIDINONE 5'-PHOSPHATE REDUCTASE"/>
    <property type="match status" value="1"/>
</dbReference>
<evidence type="ECO:0000256" key="3">
    <source>
        <dbReference type="ARBA" id="ARBA00023002"/>
    </source>
</evidence>
<dbReference type="InterPro" id="IPR024072">
    <property type="entry name" value="DHFR-like_dom_sf"/>
</dbReference>
<proteinExistence type="predicted"/>
<dbReference type="InterPro" id="IPR002734">
    <property type="entry name" value="RibDG_C"/>
</dbReference>
<keyword evidence="3" id="KW-0560">Oxidoreductase</keyword>
<name>A0ABY5KVP0_9CELL</name>
<evidence type="ECO:0000256" key="2">
    <source>
        <dbReference type="ARBA" id="ARBA00022857"/>
    </source>
</evidence>
<dbReference type="EMBL" id="CP101988">
    <property type="protein sequence ID" value="UUI73903.1"/>
    <property type="molecule type" value="Genomic_DNA"/>
</dbReference>
<keyword evidence="2" id="KW-0521">NADP</keyword>
<dbReference type="SUPFAM" id="SSF53597">
    <property type="entry name" value="Dihydrofolate reductase-like"/>
    <property type="match status" value="1"/>
</dbReference>
<dbReference type="RefSeq" id="WP_227569232.1">
    <property type="nucleotide sequence ID" value="NZ_CP101988.1"/>
</dbReference>
<evidence type="ECO:0000259" key="4">
    <source>
        <dbReference type="Pfam" id="PF01872"/>
    </source>
</evidence>
<dbReference type="Proteomes" id="UP001316189">
    <property type="component" value="Chromosome"/>
</dbReference>
<gene>
    <name evidence="5" type="ORF">NP064_08570</name>
</gene>
<evidence type="ECO:0000313" key="6">
    <source>
        <dbReference type="Proteomes" id="UP001316189"/>
    </source>
</evidence>
<dbReference type="Gene3D" id="3.40.430.10">
    <property type="entry name" value="Dihydrofolate Reductase, subunit A"/>
    <property type="match status" value="1"/>
</dbReference>
<comment type="pathway">
    <text evidence="1">Cofactor biosynthesis; riboflavin biosynthesis.</text>
</comment>
<evidence type="ECO:0000256" key="1">
    <source>
        <dbReference type="ARBA" id="ARBA00005104"/>
    </source>
</evidence>
<organism evidence="5 6">
    <name type="scientific">Cellulomonas chengniuliangii</name>
    <dbReference type="NCBI Taxonomy" id="2968084"/>
    <lineage>
        <taxon>Bacteria</taxon>
        <taxon>Bacillati</taxon>
        <taxon>Actinomycetota</taxon>
        <taxon>Actinomycetes</taxon>
        <taxon>Micrococcales</taxon>
        <taxon>Cellulomonadaceae</taxon>
        <taxon>Cellulomonas</taxon>
    </lineage>
</organism>
<sequence length="269" mass="27744">MPVPTLDVLLPVERAGQRISPHDDAALSALYEHPDPGAGGGPYVRANMISTLDGAATGADRVSGSINNPADHRAFEAQRGWADVVLIGAGTARAEGYLALAVPASSSDARAARGQLPGLELAVVSANGALPAELLDGPRPPLVVTISDRPDLDGLRGRIGPDRVLVAGTGAVDLHQAIAGLARRGLRRVLAEGGPRLLAQLVARGLVDELCLTTSPMLVAGSGPRVLDSERWITPAVEARPVHLLHSGGVLLGRWLLSGPEDPLLGSQP</sequence>
<evidence type="ECO:0000313" key="5">
    <source>
        <dbReference type="EMBL" id="UUI73903.1"/>
    </source>
</evidence>
<protein>
    <submittedName>
        <fullName evidence="5">Dihydrofolate reductase family protein</fullName>
    </submittedName>
</protein>
<dbReference type="InterPro" id="IPR050765">
    <property type="entry name" value="Riboflavin_Biosynth_HTPR"/>
</dbReference>
<keyword evidence="6" id="KW-1185">Reference proteome</keyword>
<reference evidence="5 6" key="1">
    <citation type="submission" date="2022-07" db="EMBL/GenBank/DDBJ databases">
        <title>Novel species in genus cellulomonas.</title>
        <authorList>
            <person name="Ye L."/>
        </authorList>
    </citation>
    <scope>NUCLEOTIDE SEQUENCE [LARGE SCALE GENOMIC DNA]</scope>
    <source>
        <strain evidence="6">zg-Y338</strain>
    </source>
</reference>
<dbReference type="PANTHER" id="PTHR38011">
    <property type="entry name" value="DIHYDROFOLATE REDUCTASE FAMILY PROTEIN (AFU_ORTHOLOGUE AFUA_8G06820)"/>
    <property type="match status" value="1"/>
</dbReference>
<accession>A0ABY5KVP0</accession>